<dbReference type="EC" id="2.1.1.37" evidence="1"/>
<dbReference type="InterPro" id="IPR001525">
    <property type="entry name" value="C5_MeTfrase"/>
</dbReference>
<dbReference type="GO" id="GO:0044027">
    <property type="term" value="P:negative regulation of gene expression via chromosomal CpG island methylation"/>
    <property type="evidence" value="ECO:0007669"/>
    <property type="project" value="TreeGrafter"/>
</dbReference>
<dbReference type="AlphaFoldDB" id="A0A7C2VCA9"/>
<keyword evidence="4" id="KW-0949">S-adenosyl-L-methionine</keyword>
<dbReference type="SUPFAM" id="SSF53335">
    <property type="entry name" value="S-adenosyl-L-methionine-dependent methyltransferases"/>
    <property type="match status" value="1"/>
</dbReference>
<sequence length="319" mass="35797">MNPKEITVVDLFCGGGGFSRGFHDVGFKVKIAIDNEKNVARTYKYNFLETIVIAEDIKEVSGKDILDALGRAPDIVIGSPPCEPYTAANKKRMNKPLDRLYSDPMGILTLSFFRIVGELKPSIWIMENVPAILEDGLKDALEKEAERSGYKEIYFNILKAEEYCTPSKRTRIFISNIEIKPEKCNKKVTVAEALEGLPSPNPNFPPNHDLTNLSFKKERKVSKISPGEALIRYEGHGGRVLPNMIRLEGNRIAPTVLGSSRFLHPEENRLITVREQARLMGYPDEHVFLGGKDEQYNMIGESVPPTLSKAIATFLIKNF</sequence>
<proteinExistence type="predicted"/>
<evidence type="ECO:0000256" key="2">
    <source>
        <dbReference type="ARBA" id="ARBA00022603"/>
    </source>
</evidence>
<dbReference type="GO" id="GO:0003677">
    <property type="term" value="F:DNA binding"/>
    <property type="evidence" value="ECO:0007669"/>
    <property type="project" value="TreeGrafter"/>
</dbReference>
<dbReference type="Proteomes" id="UP000886076">
    <property type="component" value="Unassembled WGS sequence"/>
</dbReference>
<name>A0A7C2VCA9_9CREN</name>
<dbReference type="PRINTS" id="PR00105">
    <property type="entry name" value="C5METTRFRASE"/>
</dbReference>
<dbReference type="Gene3D" id="3.40.50.150">
    <property type="entry name" value="Vaccinia Virus protein VP39"/>
    <property type="match status" value="1"/>
</dbReference>
<dbReference type="PANTHER" id="PTHR10629:SF52">
    <property type="entry name" value="DNA (CYTOSINE-5)-METHYLTRANSFERASE 1"/>
    <property type="match status" value="1"/>
</dbReference>
<dbReference type="EMBL" id="DSFH01000031">
    <property type="protein sequence ID" value="HEW63788.1"/>
    <property type="molecule type" value="Genomic_DNA"/>
</dbReference>
<dbReference type="RefSeq" id="WP_272985085.1">
    <property type="nucleotide sequence ID" value="NZ_DSFH01000031.1"/>
</dbReference>
<reference evidence="5" key="1">
    <citation type="journal article" date="2020" name="mSystems">
        <title>Genome- and Community-Level Interaction Insights into Carbon Utilization and Element Cycling Functions of Hydrothermarchaeota in Hydrothermal Sediment.</title>
        <authorList>
            <person name="Zhou Z."/>
            <person name="Liu Y."/>
            <person name="Xu W."/>
            <person name="Pan J."/>
            <person name="Luo Z.H."/>
            <person name="Li M."/>
        </authorList>
    </citation>
    <scope>NUCLEOTIDE SEQUENCE [LARGE SCALE GENOMIC DNA]</scope>
    <source>
        <strain evidence="5">SpSt-1261</strain>
    </source>
</reference>
<dbReference type="InterPro" id="IPR050390">
    <property type="entry name" value="C5-Methyltransferase"/>
</dbReference>
<evidence type="ECO:0000256" key="3">
    <source>
        <dbReference type="ARBA" id="ARBA00022679"/>
    </source>
</evidence>
<evidence type="ECO:0000313" key="5">
    <source>
        <dbReference type="EMBL" id="HEW63788.1"/>
    </source>
</evidence>
<organism evidence="5">
    <name type="scientific">Fervidicoccus fontis</name>
    <dbReference type="NCBI Taxonomy" id="683846"/>
    <lineage>
        <taxon>Archaea</taxon>
        <taxon>Thermoproteota</taxon>
        <taxon>Thermoprotei</taxon>
        <taxon>Fervidicoccales</taxon>
        <taxon>Fervidicoccaceae</taxon>
        <taxon>Fervidicoccus</taxon>
    </lineage>
</organism>
<gene>
    <name evidence="5" type="ORF">ENO39_01840</name>
</gene>
<evidence type="ECO:0000256" key="1">
    <source>
        <dbReference type="ARBA" id="ARBA00011975"/>
    </source>
</evidence>
<dbReference type="Gene3D" id="3.90.120.10">
    <property type="entry name" value="DNA Methylase, subunit A, domain 2"/>
    <property type="match status" value="1"/>
</dbReference>
<evidence type="ECO:0000256" key="4">
    <source>
        <dbReference type="ARBA" id="ARBA00022691"/>
    </source>
</evidence>
<accession>A0A7C2VCA9</accession>
<dbReference type="PROSITE" id="PS51679">
    <property type="entry name" value="SAM_MT_C5"/>
    <property type="match status" value="1"/>
</dbReference>
<dbReference type="InterPro" id="IPR029063">
    <property type="entry name" value="SAM-dependent_MTases_sf"/>
</dbReference>
<keyword evidence="2 5" id="KW-0489">Methyltransferase</keyword>
<keyword evidence="3" id="KW-0808">Transferase</keyword>
<dbReference type="Pfam" id="PF00145">
    <property type="entry name" value="DNA_methylase"/>
    <property type="match status" value="1"/>
</dbReference>
<dbReference type="GO" id="GO:0032259">
    <property type="term" value="P:methylation"/>
    <property type="evidence" value="ECO:0007669"/>
    <property type="project" value="UniProtKB-KW"/>
</dbReference>
<protein>
    <recommendedName>
        <fullName evidence="1">DNA (cytosine-5-)-methyltransferase</fullName>
        <ecNumber evidence="1">2.1.1.37</ecNumber>
    </recommendedName>
</protein>
<dbReference type="PANTHER" id="PTHR10629">
    <property type="entry name" value="CYTOSINE-SPECIFIC METHYLTRANSFERASE"/>
    <property type="match status" value="1"/>
</dbReference>
<dbReference type="GO" id="GO:0003886">
    <property type="term" value="F:DNA (cytosine-5-)-methyltransferase activity"/>
    <property type="evidence" value="ECO:0007669"/>
    <property type="project" value="UniProtKB-EC"/>
</dbReference>
<comment type="caution">
    <text evidence="5">The sequence shown here is derived from an EMBL/GenBank/DDBJ whole genome shotgun (WGS) entry which is preliminary data.</text>
</comment>